<dbReference type="HOGENOM" id="CLU_2727554_0_0_1"/>
<reference evidence="3" key="1">
    <citation type="journal article" date="2013" name="Nature">
        <title>Pan genome of the phytoplankton Emiliania underpins its global distribution.</title>
        <authorList>
            <person name="Read B.A."/>
            <person name="Kegel J."/>
            <person name="Klute M.J."/>
            <person name="Kuo A."/>
            <person name="Lefebvre S.C."/>
            <person name="Maumus F."/>
            <person name="Mayer C."/>
            <person name="Miller J."/>
            <person name="Monier A."/>
            <person name="Salamov A."/>
            <person name="Young J."/>
            <person name="Aguilar M."/>
            <person name="Claverie J.M."/>
            <person name="Frickenhaus S."/>
            <person name="Gonzalez K."/>
            <person name="Herman E.K."/>
            <person name="Lin Y.C."/>
            <person name="Napier J."/>
            <person name="Ogata H."/>
            <person name="Sarno A.F."/>
            <person name="Shmutz J."/>
            <person name="Schroeder D."/>
            <person name="de Vargas C."/>
            <person name="Verret F."/>
            <person name="von Dassow P."/>
            <person name="Valentin K."/>
            <person name="Van de Peer Y."/>
            <person name="Wheeler G."/>
            <person name="Dacks J.B."/>
            <person name="Delwiche C.F."/>
            <person name="Dyhrman S.T."/>
            <person name="Glockner G."/>
            <person name="John U."/>
            <person name="Richards T."/>
            <person name="Worden A.Z."/>
            <person name="Zhang X."/>
            <person name="Grigoriev I.V."/>
            <person name="Allen A.E."/>
            <person name="Bidle K."/>
            <person name="Borodovsky M."/>
            <person name="Bowler C."/>
            <person name="Brownlee C."/>
            <person name="Cock J.M."/>
            <person name="Elias M."/>
            <person name="Gladyshev V.N."/>
            <person name="Groth M."/>
            <person name="Guda C."/>
            <person name="Hadaegh A."/>
            <person name="Iglesias-Rodriguez M.D."/>
            <person name="Jenkins J."/>
            <person name="Jones B.M."/>
            <person name="Lawson T."/>
            <person name="Leese F."/>
            <person name="Lindquist E."/>
            <person name="Lobanov A."/>
            <person name="Lomsadze A."/>
            <person name="Malik S.B."/>
            <person name="Marsh M.E."/>
            <person name="Mackinder L."/>
            <person name="Mock T."/>
            <person name="Mueller-Roeber B."/>
            <person name="Pagarete A."/>
            <person name="Parker M."/>
            <person name="Probert I."/>
            <person name="Quesneville H."/>
            <person name="Raines C."/>
            <person name="Rensing S.A."/>
            <person name="Riano-Pachon D.M."/>
            <person name="Richier S."/>
            <person name="Rokitta S."/>
            <person name="Shiraiwa Y."/>
            <person name="Soanes D.M."/>
            <person name="van der Giezen M."/>
            <person name="Wahlund T.M."/>
            <person name="Williams B."/>
            <person name="Wilson W."/>
            <person name="Wolfe G."/>
            <person name="Wurch L.L."/>
        </authorList>
    </citation>
    <scope>NUCLEOTIDE SEQUENCE</scope>
</reference>
<organism evidence="2 3">
    <name type="scientific">Emiliania huxleyi (strain CCMP1516)</name>
    <dbReference type="NCBI Taxonomy" id="280463"/>
    <lineage>
        <taxon>Eukaryota</taxon>
        <taxon>Haptista</taxon>
        <taxon>Haptophyta</taxon>
        <taxon>Prymnesiophyceae</taxon>
        <taxon>Isochrysidales</taxon>
        <taxon>Noelaerhabdaceae</taxon>
        <taxon>Emiliania</taxon>
    </lineage>
</organism>
<dbReference type="AlphaFoldDB" id="A0A0D3IXE1"/>
<accession>A0A0D3IXE1</accession>
<dbReference type="KEGG" id="ehx:EMIHUDRAFT_210856"/>
<evidence type="ECO:0000313" key="2">
    <source>
        <dbReference type="EnsemblProtists" id="EOD15926"/>
    </source>
</evidence>
<evidence type="ECO:0000313" key="3">
    <source>
        <dbReference type="Proteomes" id="UP000013827"/>
    </source>
</evidence>
<keyword evidence="3" id="KW-1185">Reference proteome</keyword>
<dbReference type="RefSeq" id="XP_005768355.1">
    <property type="nucleotide sequence ID" value="XM_005768298.1"/>
</dbReference>
<dbReference type="Proteomes" id="UP000013827">
    <property type="component" value="Unassembled WGS sequence"/>
</dbReference>
<proteinExistence type="predicted"/>
<dbReference type="PaxDb" id="2903-EOD15926"/>
<feature type="region of interest" description="Disordered" evidence="1">
    <location>
        <begin position="25"/>
        <end position="72"/>
    </location>
</feature>
<sequence>MLGAAAADGGCPKRGGAAAFCELAPSPSPLPAGGAGGAAGFSAPNLTPPKRLADAEAAPSQRATTLEAEARR</sequence>
<dbReference type="EnsemblProtists" id="EOD15926">
    <property type="protein sequence ID" value="EOD15926"/>
    <property type="gene ID" value="EMIHUDRAFT_210856"/>
</dbReference>
<dbReference type="GeneID" id="17262180"/>
<reference evidence="2" key="2">
    <citation type="submission" date="2024-10" db="UniProtKB">
        <authorList>
            <consortium name="EnsemblProtists"/>
        </authorList>
    </citation>
    <scope>IDENTIFICATION</scope>
</reference>
<evidence type="ECO:0000256" key="1">
    <source>
        <dbReference type="SAM" id="MobiDB-lite"/>
    </source>
</evidence>
<name>A0A0D3IXE1_EMIH1</name>
<protein>
    <submittedName>
        <fullName evidence="2">Uncharacterized protein</fullName>
    </submittedName>
</protein>